<evidence type="ECO:0000313" key="3">
    <source>
        <dbReference type="EMBL" id="SOB58754.1"/>
    </source>
</evidence>
<dbReference type="Proteomes" id="UP000219215">
    <property type="component" value="Chromosome DPRO"/>
</dbReference>
<dbReference type="PANTHER" id="PTHR34606:SF15">
    <property type="entry name" value="BON DOMAIN-CONTAINING PROTEIN"/>
    <property type="match status" value="1"/>
</dbReference>
<proteinExistence type="predicted"/>
<protein>
    <submittedName>
        <fullName evidence="3">Transport-associated protein</fullName>
    </submittedName>
</protein>
<feature type="compositionally biased region" description="Basic and acidic residues" evidence="1">
    <location>
        <begin position="228"/>
        <end position="252"/>
    </location>
</feature>
<evidence type="ECO:0000313" key="4">
    <source>
        <dbReference type="Proteomes" id="UP000219215"/>
    </source>
</evidence>
<feature type="region of interest" description="Disordered" evidence="1">
    <location>
        <begin position="198"/>
        <end position="258"/>
    </location>
</feature>
<dbReference type="EMBL" id="LT907975">
    <property type="protein sequence ID" value="SOB58754.1"/>
    <property type="molecule type" value="Genomic_DNA"/>
</dbReference>
<accession>A0A2C8F853</accession>
<dbReference type="PANTHER" id="PTHR34606">
    <property type="entry name" value="BON DOMAIN-CONTAINING PROTEIN"/>
    <property type="match status" value="1"/>
</dbReference>
<feature type="domain" description="Transport-associated and nodulation" evidence="2">
    <location>
        <begin position="45"/>
        <end position="108"/>
    </location>
</feature>
<reference evidence="4" key="1">
    <citation type="submission" date="2017-09" db="EMBL/GenBank/DDBJ databases">
        <authorList>
            <person name="Regsiter A."/>
            <person name="William W."/>
        </authorList>
    </citation>
    <scope>NUCLEOTIDE SEQUENCE [LARGE SCALE GENOMIC DNA]</scope>
    <source>
        <strain evidence="4">500-1</strain>
    </source>
</reference>
<gene>
    <name evidence="3" type="ORF">DPRO_1854</name>
</gene>
<evidence type="ECO:0000256" key="1">
    <source>
        <dbReference type="SAM" id="MobiDB-lite"/>
    </source>
</evidence>
<dbReference type="InterPro" id="IPR051686">
    <property type="entry name" value="Lipoprotein_DolP"/>
</dbReference>
<dbReference type="RefSeq" id="WP_232005757.1">
    <property type="nucleotide sequence ID" value="NZ_LT907975.1"/>
</dbReference>
<feature type="compositionally biased region" description="Basic residues" evidence="1">
    <location>
        <begin position="212"/>
        <end position="222"/>
    </location>
</feature>
<evidence type="ECO:0000259" key="2">
    <source>
        <dbReference type="SMART" id="SM00749"/>
    </source>
</evidence>
<dbReference type="KEGG" id="pprf:DPRO_1854"/>
<sequence>MPFGIGLIPGAPAYISSVIGNGQTAYTTAMDERTTQQQMLDAIIAGHAQAELYKHKDIEPRLISAHAYFGKLYLVGEYESQAQLKTIYECVEKVDGKKAVISQLYLKKDMAASDFLEEQATAAEIEAQLLADYQVTSSSLTVEVVQGDIILLGVISDKEERDRIIAHAQSAAENNRVIPYLYHQEIAGPKPRVMTAKLSTEPKKSPPAPKPVVKKRKRKQKPKPLVVKAKEPLKQEPKSMAENRPKPPEVIHGRVLGL</sequence>
<dbReference type="InterPro" id="IPR014004">
    <property type="entry name" value="Transpt-assoc_nodulatn_dom_bac"/>
</dbReference>
<keyword evidence="4" id="KW-1185">Reference proteome</keyword>
<name>A0A2C8F853_9BACT</name>
<feature type="domain" description="Transport-associated and nodulation" evidence="2">
    <location>
        <begin position="122"/>
        <end position="185"/>
    </location>
</feature>
<dbReference type="InterPro" id="IPR007055">
    <property type="entry name" value="BON_dom"/>
</dbReference>
<organism evidence="3 4">
    <name type="scientific">Pseudodesulfovibrio profundus</name>
    <dbReference type="NCBI Taxonomy" id="57320"/>
    <lineage>
        <taxon>Bacteria</taxon>
        <taxon>Pseudomonadati</taxon>
        <taxon>Thermodesulfobacteriota</taxon>
        <taxon>Desulfovibrionia</taxon>
        <taxon>Desulfovibrionales</taxon>
        <taxon>Desulfovibrionaceae</taxon>
    </lineage>
</organism>
<dbReference type="AlphaFoldDB" id="A0A2C8F853"/>
<dbReference type="Pfam" id="PF04972">
    <property type="entry name" value="BON"/>
    <property type="match status" value="2"/>
</dbReference>
<dbReference type="SMART" id="SM00749">
    <property type="entry name" value="BON"/>
    <property type="match status" value="2"/>
</dbReference>